<dbReference type="EMBL" id="AP025732">
    <property type="protein sequence ID" value="BDI16379.1"/>
    <property type="molecule type" value="Genomic_DNA"/>
</dbReference>
<name>A0ABM7Z099_NOSCO</name>
<dbReference type="RefSeq" id="WP_251959542.1">
    <property type="nucleotide sequence ID" value="NZ_AP025732.1"/>
</dbReference>
<proteinExistence type="predicted"/>
<accession>A0ABM7Z099</accession>
<evidence type="ECO:0008006" key="3">
    <source>
        <dbReference type="Google" id="ProtNLM"/>
    </source>
</evidence>
<keyword evidence="2" id="KW-1185">Reference proteome</keyword>
<evidence type="ECO:0000313" key="1">
    <source>
        <dbReference type="EMBL" id="BDI16379.1"/>
    </source>
</evidence>
<reference evidence="1" key="1">
    <citation type="submission" date="2022-04" db="EMBL/GenBank/DDBJ databases">
        <title>Complete genome sequence of a cyanobacterium, Nostoc sp. SO-36, isolated in Antarctica.</title>
        <authorList>
            <person name="Kanesaki Y."/>
            <person name="Effendi D."/>
            <person name="Sakamoto T."/>
            <person name="Ohtani S."/>
            <person name="Awai K."/>
        </authorList>
    </citation>
    <scope>NUCLEOTIDE SEQUENCE</scope>
    <source>
        <strain evidence="1">SO-36</strain>
    </source>
</reference>
<sequence>MKHDKIRVFTLFINLRNVAMPEKPTATIHRQLLEILSQLPLSSQEEVLDFAISLQKKKLTQHWDAISDVDAAALKTEFANEDLTFAESVLTDYLSQLQQEDVI</sequence>
<gene>
    <name evidence="1" type="ORF">ANSO36C_21810</name>
</gene>
<organism evidence="1 2">
    <name type="scientific">Nostoc cf. commune SO-36</name>
    <dbReference type="NCBI Taxonomy" id="449208"/>
    <lineage>
        <taxon>Bacteria</taxon>
        <taxon>Bacillati</taxon>
        <taxon>Cyanobacteriota</taxon>
        <taxon>Cyanophyceae</taxon>
        <taxon>Nostocales</taxon>
        <taxon>Nostocaceae</taxon>
        <taxon>Nostoc</taxon>
    </lineage>
</organism>
<protein>
    <recommendedName>
        <fullName evidence="3">Programmed cell death antitoxin YdcD</fullName>
    </recommendedName>
</protein>
<dbReference type="Proteomes" id="UP001055453">
    <property type="component" value="Chromosome"/>
</dbReference>
<evidence type="ECO:0000313" key="2">
    <source>
        <dbReference type="Proteomes" id="UP001055453"/>
    </source>
</evidence>